<protein>
    <recommendedName>
        <fullName evidence="4 12">ATP synthase epsilon chain</fullName>
    </recommendedName>
    <alternativeName>
        <fullName evidence="11 12">ATP synthase F1 sector epsilon subunit</fullName>
    </alternativeName>
    <alternativeName>
        <fullName evidence="10 12">F-ATPase epsilon subunit</fullName>
    </alternativeName>
</protein>
<evidence type="ECO:0000313" key="17">
    <source>
        <dbReference type="Proteomes" id="UP000244180"/>
    </source>
</evidence>
<dbReference type="PANTHER" id="PTHR13822">
    <property type="entry name" value="ATP SYNTHASE DELTA/EPSILON CHAIN"/>
    <property type="match status" value="1"/>
</dbReference>
<evidence type="ECO:0000256" key="7">
    <source>
        <dbReference type="ARBA" id="ARBA00023136"/>
    </source>
</evidence>
<keyword evidence="12" id="KW-1003">Cell membrane</keyword>
<evidence type="ECO:0000256" key="10">
    <source>
        <dbReference type="ARBA" id="ARBA00030215"/>
    </source>
</evidence>
<comment type="subcellular location">
    <subcellularLocation>
        <location evidence="12">Cell membrane</location>
        <topology evidence="12">Peripheral membrane protein</topology>
    </subcellularLocation>
    <subcellularLocation>
        <location evidence="2">Endomembrane system</location>
        <topology evidence="2">Peripheral membrane protein</topology>
    </subcellularLocation>
</comment>
<keyword evidence="8 12" id="KW-0139">CF(1)</keyword>
<keyword evidence="9 12" id="KW-0066">ATP synthesis</keyword>
<comment type="similarity">
    <text evidence="3 12 13">Belongs to the ATPase epsilon chain family.</text>
</comment>
<comment type="subunit">
    <text evidence="12 13">F-type ATPases have 2 components, CF(1) - the catalytic core - and CF(0) - the membrane proton channel. CF(1) has five subunits: alpha(3), beta(3), gamma(1), delta(1), epsilon(1). CF(0) has three main subunits: a, b and c.</text>
</comment>
<evidence type="ECO:0000259" key="14">
    <source>
        <dbReference type="Pfam" id="PF00401"/>
    </source>
</evidence>
<evidence type="ECO:0000256" key="11">
    <source>
        <dbReference type="ARBA" id="ARBA00031795"/>
    </source>
</evidence>
<dbReference type="Pfam" id="PF00401">
    <property type="entry name" value="ATP-synt_DE"/>
    <property type="match status" value="1"/>
</dbReference>
<dbReference type="GO" id="GO:0012505">
    <property type="term" value="C:endomembrane system"/>
    <property type="evidence" value="ECO:0007669"/>
    <property type="project" value="UniProtKB-SubCell"/>
</dbReference>
<dbReference type="EMBL" id="PEBV01000003">
    <property type="protein sequence ID" value="PTQ54567.1"/>
    <property type="molecule type" value="Genomic_DNA"/>
</dbReference>
<dbReference type="AlphaFoldDB" id="A0A2T5GEE4"/>
<dbReference type="InterPro" id="IPR001469">
    <property type="entry name" value="ATP_synth_F1_dsu/esu"/>
</dbReference>
<keyword evidence="6 12" id="KW-0406">Ion transport</keyword>
<evidence type="ECO:0000256" key="6">
    <source>
        <dbReference type="ARBA" id="ARBA00023065"/>
    </source>
</evidence>
<accession>A0A2T5GEE4</accession>
<dbReference type="Pfam" id="PF02823">
    <property type="entry name" value="ATP-synt_DE_N"/>
    <property type="match status" value="1"/>
</dbReference>
<evidence type="ECO:0000256" key="4">
    <source>
        <dbReference type="ARBA" id="ARBA00014480"/>
    </source>
</evidence>
<evidence type="ECO:0000256" key="12">
    <source>
        <dbReference type="HAMAP-Rule" id="MF_00530"/>
    </source>
</evidence>
<keyword evidence="7 12" id="KW-0472">Membrane</keyword>
<comment type="caution">
    <text evidence="16">The sequence shown here is derived from an EMBL/GenBank/DDBJ whole genome shotgun (WGS) entry which is preliminary data.</text>
</comment>
<feature type="domain" description="ATP synthase epsilon subunit C-terminal" evidence="14">
    <location>
        <begin position="87"/>
        <end position="136"/>
    </location>
</feature>
<dbReference type="HAMAP" id="MF_00530">
    <property type="entry name" value="ATP_synth_epsil_bac"/>
    <property type="match status" value="1"/>
</dbReference>
<dbReference type="GO" id="GO:0046933">
    <property type="term" value="F:proton-transporting ATP synthase activity, rotational mechanism"/>
    <property type="evidence" value="ECO:0007669"/>
    <property type="project" value="UniProtKB-UniRule"/>
</dbReference>
<evidence type="ECO:0000313" key="16">
    <source>
        <dbReference type="EMBL" id="PTQ54567.1"/>
    </source>
</evidence>
<reference evidence="16 17" key="1">
    <citation type="submission" date="2017-08" db="EMBL/GenBank/DDBJ databases">
        <title>Burning lignite coal seam in the remote Altai Mountains harbors a hydrogen-driven thermophilic microbial community.</title>
        <authorList>
            <person name="Kadnikov V.V."/>
            <person name="Mardanov A.V."/>
            <person name="Ivasenko D."/>
            <person name="Beletsky A.V."/>
            <person name="Karnachuk O.V."/>
            <person name="Ravin N.V."/>
        </authorList>
    </citation>
    <scope>NUCLEOTIDE SEQUENCE [LARGE SCALE GENOMIC DNA]</scope>
    <source>
        <strain evidence="16">AL33</strain>
    </source>
</reference>
<dbReference type="CDD" id="cd12152">
    <property type="entry name" value="F1-ATPase_delta"/>
    <property type="match status" value="1"/>
</dbReference>
<evidence type="ECO:0000256" key="5">
    <source>
        <dbReference type="ARBA" id="ARBA00022448"/>
    </source>
</evidence>
<evidence type="ECO:0000259" key="15">
    <source>
        <dbReference type="Pfam" id="PF02823"/>
    </source>
</evidence>
<dbReference type="GO" id="GO:0005524">
    <property type="term" value="F:ATP binding"/>
    <property type="evidence" value="ECO:0007669"/>
    <property type="project" value="UniProtKB-UniRule"/>
</dbReference>
<dbReference type="Gene3D" id="2.60.15.10">
    <property type="entry name" value="F0F1 ATP synthase delta/epsilon subunit, N-terminal"/>
    <property type="match status" value="1"/>
</dbReference>
<organism evidence="16 17">
    <name type="scientific">Hydrogenibacillus schlegelii</name>
    <name type="common">Bacillus schlegelii</name>
    <dbReference type="NCBI Taxonomy" id="1484"/>
    <lineage>
        <taxon>Bacteria</taxon>
        <taxon>Bacillati</taxon>
        <taxon>Bacillota</taxon>
        <taxon>Bacilli</taxon>
        <taxon>Bacillales</taxon>
        <taxon>Bacillales Family X. Incertae Sedis</taxon>
        <taxon>Hydrogenibacillus</taxon>
    </lineage>
</organism>
<dbReference type="PANTHER" id="PTHR13822:SF10">
    <property type="entry name" value="ATP SYNTHASE EPSILON CHAIN, CHLOROPLASTIC"/>
    <property type="match status" value="1"/>
</dbReference>
<dbReference type="SUPFAM" id="SSF51344">
    <property type="entry name" value="Epsilon subunit of F1F0-ATP synthase N-terminal domain"/>
    <property type="match status" value="1"/>
</dbReference>
<evidence type="ECO:0000256" key="13">
    <source>
        <dbReference type="RuleBase" id="RU003656"/>
    </source>
</evidence>
<dbReference type="Proteomes" id="UP000244180">
    <property type="component" value="Unassembled WGS sequence"/>
</dbReference>
<evidence type="ECO:0000256" key="1">
    <source>
        <dbReference type="ARBA" id="ARBA00003543"/>
    </source>
</evidence>
<proteinExistence type="inferred from homology"/>
<evidence type="ECO:0000256" key="8">
    <source>
        <dbReference type="ARBA" id="ARBA00023196"/>
    </source>
</evidence>
<dbReference type="InterPro" id="IPR020547">
    <property type="entry name" value="ATP_synth_F1_esu_C"/>
</dbReference>
<dbReference type="NCBIfam" id="TIGR01216">
    <property type="entry name" value="ATP_synt_epsi"/>
    <property type="match status" value="1"/>
</dbReference>
<dbReference type="InterPro" id="IPR020546">
    <property type="entry name" value="ATP_synth_F1_dsu/esu_N"/>
</dbReference>
<name>A0A2T5GEE4_HYDSH</name>
<feature type="domain" description="ATP synthase F1 complex delta/epsilon subunit N-terminal" evidence="15">
    <location>
        <begin position="4"/>
        <end position="83"/>
    </location>
</feature>
<dbReference type="InterPro" id="IPR036771">
    <property type="entry name" value="ATPsynth_dsu/esu_N"/>
</dbReference>
<keyword evidence="5 12" id="KW-0813">Transport</keyword>
<evidence type="ECO:0000256" key="3">
    <source>
        <dbReference type="ARBA" id="ARBA00005712"/>
    </source>
</evidence>
<dbReference type="GO" id="GO:0045259">
    <property type="term" value="C:proton-transporting ATP synthase complex"/>
    <property type="evidence" value="ECO:0007669"/>
    <property type="project" value="UniProtKB-KW"/>
</dbReference>
<keyword evidence="12" id="KW-0375">Hydrogen ion transport</keyword>
<dbReference type="GO" id="GO:0005886">
    <property type="term" value="C:plasma membrane"/>
    <property type="evidence" value="ECO:0007669"/>
    <property type="project" value="UniProtKB-SubCell"/>
</dbReference>
<sequence length="142" mass="15407">MNTFRLEIVTPERKIFSDDVVFLAVRGVEGDLGIAAHHIPFVTALAIAPAKVTFPDGREKRIAVSGGFLEVRGTEATILAEAAELPEEIDLERARRAKARAEAAIEEARRRTDAEAKIAYVKAELALRRALMRLEVGGGDGA</sequence>
<evidence type="ECO:0000256" key="2">
    <source>
        <dbReference type="ARBA" id="ARBA00004184"/>
    </source>
</evidence>
<evidence type="ECO:0000256" key="9">
    <source>
        <dbReference type="ARBA" id="ARBA00023310"/>
    </source>
</evidence>
<gene>
    <name evidence="12" type="primary">atpC</name>
    <name evidence="16" type="ORF">HSCHL_0146</name>
</gene>
<comment type="function">
    <text evidence="1 12">Produces ATP from ADP in the presence of a proton gradient across the membrane.</text>
</comment>
<dbReference type="RefSeq" id="WP_272999581.1">
    <property type="nucleotide sequence ID" value="NZ_PEBV01000003.1"/>
</dbReference>